<dbReference type="CDD" id="cd06325">
    <property type="entry name" value="PBP1_ABC_unchar_transporter"/>
    <property type="match status" value="1"/>
</dbReference>
<dbReference type="InParanoid" id="D4H637"/>
<proteinExistence type="predicted"/>
<dbReference type="InterPro" id="IPR007487">
    <property type="entry name" value="ABC_transpt-TYRBP-like"/>
</dbReference>
<dbReference type="Proteomes" id="UP000002012">
    <property type="component" value="Chromosome"/>
</dbReference>
<dbReference type="PANTHER" id="PTHR35271:SF1">
    <property type="entry name" value="ABC TRANSPORTER, SUBSTRATE-BINDING LIPOPROTEIN"/>
    <property type="match status" value="1"/>
</dbReference>
<protein>
    <recommendedName>
        <fullName evidence="3">ABC transporter substrate binding protein</fullName>
    </recommendedName>
</protein>
<evidence type="ECO:0008006" key="3">
    <source>
        <dbReference type="Google" id="ProtNLM"/>
    </source>
</evidence>
<dbReference type="AlphaFoldDB" id="D4H637"/>
<dbReference type="HOGENOM" id="CLU_058196_3_2_0"/>
<dbReference type="STRING" id="522772.Dacet_0904"/>
<accession>D4H637</accession>
<sequence length="324" mass="35294" precursor="true">MKKLSIIAITLLAVLAFTIYSIFLKPHNRKYKIAVLNYSPAAECALKGLRKGLEKQGYIEGGNLTIIYHGCISDKKQLPKEAAELAALNPDLIYSISTPATLAAKEVGIKTGIPIVFGPVNSPLESGIVTSLKHPDENITGVTFGPQEPRRLEMLTRFVPEIKRILVPYNPNDKSPVISLKKIQLVAETLGLEIIPIVLTYEGNFSKQLTNAPLDIDAVFSPTDSMQVSYAKAIANFAIQRKLPYTCPQKEGVKAGALFSYGFSLENVGVQASRIVHMILSGTPAVEIPVELSEFTLSINIATAEQIGLTIPDYLSSNAFIIRQ</sequence>
<evidence type="ECO:0000313" key="1">
    <source>
        <dbReference type="EMBL" id="ADD67683.1"/>
    </source>
</evidence>
<name>D4H637_DENA2</name>
<evidence type="ECO:0000313" key="2">
    <source>
        <dbReference type="Proteomes" id="UP000002012"/>
    </source>
</evidence>
<dbReference type="Gene3D" id="3.40.50.2300">
    <property type="match status" value="2"/>
</dbReference>
<dbReference type="Pfam" id="PF04392">
    <property type="entry name" value="ABC_sub_bind"/>
    <property type="match status" value="1"/>
</dbReference>
<dbReference type="PANTHER" id="PTHR35271">
    <property type="entry name" value="ABC TRANSPORTER, SUBSTRATE-BINDING LIPOPROTEIN-RELATED"/>
    <property type="match status" value="1"/>
</dbReference>
<keyword evidence="2" id="KW-1185">Reference proteome</keyword>
<dbReference type="EMBL" id="CP001968">
    <property type="protein sequence ID" value="ADD67683.1"/>
    <property type="molecule type" value="Genomic_DNA"/>
</dbReference>
<dbReference type="RefSeq" id="WP_013010214.1">
    <property type="nucleotide sequence ID" value="NC_013943.1"/>
</dbReference>
<gene>
    <name evidence="1" type="ordered locus">Dacet_0904</name>
</gene>
<dbReference type="KEGG" id="dap:Dacet_0904"/>
<organism evidence="1 2">
    <name type="scientific">Denitrovibrio acetiphilus (strain DSM 12809 / NBRC 114555 / N2460)</name>
    <dbReference type="NCBI Taxonomy" id="522772"/>
    <lineage>
        <taxon>Bacteria</taxon>
        <taxon>Pseudomonadati</taxon>
        <taxon>Deferribacterota</taxon>
        <taxon>Deferribacteres</taxon>
        <taxon>Deferribacterales</taxon>
        <taxon>Geovibrionaceae</taxon>
        <taxon>Denitrovibrio</taxon>
    </lineage>
</organism>
<dbReference type="PaxDb" id="522772-Dacet_0904"/>
<reference evidence="1 2" key="1">
    <citation type="journal article" date="2010" name="Stand. Genomic Sci.">
        <title>Complete genome sequence of Denitrovibrio acetiphilus type strain (N2460).</title>
        <authorList>
            <person name="Kiss H."/>
            <person name="Lang E."/>
            <person name="Lapidus A."/>
            <person name="Copeland A."/>
            <person name="Nolan M."/>
            <person name="Glavina Del Rio T."/>
            <person name="Chen F."/>
            <person name="Lucas S."/>
            <person name="Tice H."/>
            <person name="Cheng J.F."/>
            <person name="Han C."/>
            <person name="Goodwin L."/>
            <person name="Pitluck S."/>
            <person name="Liolios K."/>
            <person name="Pati A."/>
            <person name="Ivanova N."/>
            <person name="Mavromatis K."/>
            <person name="Chen A."/>
            <person name="Palaniappan K."/>
            <person name="Land M."/>
            <person name="Hauser L."/>
            <person name="Chang Y.J."/>
            <person name="Jeffries C.D."/>
            <person name="Detter J.C."/>
            <person name="Brettin T."/>
            <person name="Spring S."/>
            <person name="Rohde M."/>
            <person name="Goker M."/>
            <person name="Woyke T."/>
            <person name="Bristow J."/>
            <person name="Eisen J.A."/>
            <person name="Markowitz V."/>
            <person name="Hugenholtz P."/>
            <person name="Kyrpides N.C."/>
            <person name="Klenk H.P."/>
        </authorList>
    </citation>
    <scope>NUCLEOTIDE SEQUENCE [LARGE SCALE GENOMIC DNA]</scope>
    <source>
        <strain evidence="2">DSM 12809 / NBRC 114555 / N2460</strain>
    </source>
</reference>
<dbReference type="eggNOG" id="COG2984">
    <property type="taxonomic scope" value="Bacteria"/>
</dbReference>
<dbReference type="OrthoDB" id="9776955at2"/>